<dbReference type="InterPro" id="IPR011051">
    <property type="entry name" value="RmlC_Cupin_sf"/>
</dbReference>
<dbReference type="Proteomes" id="UP000318405">
    <property type="component" value="Unassembled WGS sequence"/>
</dbReference>
<dbReference type="InterPro" id="IPR012093">
    <property type="entry name" value="Pirin"/>
</dbReference>
<feature type="binding site" evidence="2">
    <location>
        <position position="57"/>
    </location>
    <ligand>
        <name>Fe cation</name>
        <dbReference type="ChEBI" id="CHEBI:24875"/>
    </ligand>
</feature>
<dbReference type="InterPro" id="IPR003829">
    <property type="entry name" value="Pirin_N_dom"/>
</dbReference>
<organism evidence="6 7">
    <name type="scientific">Verticiella sediminum</name>
    <dbReference type="NCBI Taxonomy" id="1247510"/>
    <lineage>
        <taxon>Bacteria</taxon>
        <taxon>Pseudomonadati</taxon>
        <taxon>Pseudomonadota</taxon>
        <taxon>Betaproteobacteria</taxon>
        <taxon>Burkholderiales</taxon>
        <taxon>Alcaligenaceae</taxon>
        <taxon>Verticiella</taxon>
    </lineage>
</organism>
<name>A0A556AUQ2_9BURK</name>
<keyword evidence="7" id="KW-1185">Reference proteome</keyword>
<proteinExistence type="inferred from homology"/>
<keyword evidence="2" id="KW-0408">Iron</keyword>
<dbReference type="CDD" id="cd02247">
    <property type="entry name" value="cupin_pirin_C"/>
    <property type="match status" value="1"/>
</dbReference>
<evidence type="ECO:0000256" key="1">
    <source>
        <dbReference type="ARBA" id="ARBA00008416"/>
    </source>
</evidence>
<dbReference type="Gene3D" id="2.60.120.10">
    <property type="entry name" value="Jelly Rolls"/>
    <property type="match status" value="2"/>
</dbReference>
<dbReference type="EMBL" id="VLTJ01000014">
    <property type="protein sequence ID" value="TSH96620.1"/>
    <property type="molecule type" value="Genomic_DNA"/>
</dbReference>
<dbReference type="PANTHER" id="PTHR13903">
    <property type="entry name" value="PIRIN-RELATED"/>
    <property type="match status" value="1"/>
</dbReference>
<accession>A0A556AUQ2</accession>
<dbReference type="PANTHER" id="PTHR13903:SF8">
    <property type="entry name" value="PIRIN"/>
    <property type="match status" value="1"/>
</dbReference>
<feature type="domain" description="Pirin C-terminal" evidence="5">
    <location>
        <begin position="171"/>
        <end position="271"/>
    </location>
</feature>
<comment type="cofactor">
    <cofactor evidence="2">
        <name>Fe cation</name>
        <dbReference type="ChEBI" id="CHEBI:24875"/>
    </cofactor>
    <text evidence="2">Binds 1 Fe cation per subunit.</text>
</comment>
<gene>
    <name evidence="6" type="ORF">FOZ76_08550</name>
</gene>
<dbReference type="GO" id="GO:0046872">
    <property type="term" value="F:metal ion binding"/>
    <property type="evidence" value="ECO:0007669"/>
    <property type="project" value="UniProtKB-KW"/>
</dbReference>
<dbReference type="OrthoDB" id="321327at2"/>
<sequence length="278" mass="29635">MMERTITRIVPAGTVVDDGDMRLLRALPQSQQVAVGPFVFIDHYRHQGLRGIGDRPHPHAGIEVVSYLLEGGVEHRDSMGSRDRLEAGDAQFIRAGRGMLHAEQPLSGRHGLQLWISLPPELKLAEPSYTSIRAADIPRVDGTGSRVYVVAGDVNGVRGPMALSGGAVFARLQLDAGAQTALAVDADPELSLYVLQGQIEVGGTTVPAGELALLGSGTQVRIAARGEDATEVALIGGQPVQGELLFSGPFVMDTPERLTQAKRDFVSGRMGRMEGVPY</sequence>
<evidence type="ECO:0000313" key="7">
    <source>
        <dbReference type="Proteomes" id="UP000318405"/>
    </source>
</evidence>
<comment type="caution">
    <text evidence="6">The sequence shown here is derived from an EMBL/GenBank/DDBJ whole genome shotgun (WGS) entry which is preliminary data.</text>
</comment>
<evidence type="ECO:0000256" key="2">
    <source>
        <dbReference type="PIRSR" id="PIRSR006232-1"/>
    </source>
</evidence>
<dbReference type="SUPFAM" id="SSF51182">
    <property type="entry name" value="RmlC-like cupins"/>
    <property type="match status" value="1"/>
</dbReference>
<dbReference type="PIRSF" id="PIRSF006232">
    <property type="entry name" value="Pirin"/>
    <property type="match status" value="1"/>
</dbReference>
<dbReference type="Pfam" id="PF05726">
    <property type="entry name" value="Pirin_C"/>
    <property type="match status" value="1"/>
</dbReference>
<dbReference type="InterPro" id="IPR014710">
    <property type="entry name" value="RmlC-like_jellyroll"/>
</dbReference>
<feature type="binding site" evidence="2">
    <location>
        <position position="101"/>
    </location>
    <ligand>
        <name>Fe cation</name>
        <dbReference type="ChEBI" id="CHEBI:24875"/>
    </ligand>
</feature>
<reference evidence="6 7" key="1">
    <citation type="submission" date="2019-07" db="EMBL/GenBank/DDBJ databases">
        <title>Qingshengfaniella alkalisoli gen. nov., sp. nov., isolated from saline soil.</title>
        <authorList>
            <person name="Xu L."/>
            <person name="Huang X.-X."/>
            <person name="Sun J.-Q."/>
        </authorList>
    </citation>
    <scope>NUCLEOTIDE SEQUENCE [LARGE SCALE GENOMIC DNA]</scope>
    <source>
        <strain evidence="6 7">DSM 27279</strain>
    </source>
</reference>
<comment type="similarity">
    <text evidence="1 3">Belongs to the pirin family.</text>
</comment>
<feature type="domain" description="Pirin N-terminal" evidence="4">
    <location>
        <begin position="22"/>
        <end position="116"/>
    </location>
</feature>
<feature type="binding site" evidence="2">
    <location>
        <position position="103"/>
    </location>
    <ligand>
        <name>Fe cation</name>
        <dbReference type="ChEBI" id="CHEBI:24875"/>
    </ligand>
</feature>
<dbReference type="AlphaFoldDB" id="A0A556AUQ2"/>
<evidence type="ECO:0000259" key="4">
    <source>
        <dbReference type="Pfam" id="PF02678"/>
    </source>
</evidence>
<evidence type="ECO:0000256" key="3">
    <source>
        <dbReference type="RuleBase" id="RU003457"/>
    </source>
</evidence>
<evidence type="ECO:0000313" key="6">
    <source>
        <dbReference type="EMBL" id="TSH96620.1"/>
    </source>
</evidence>
<protein>
    <submittedName>
        <fullName evidence="6">Pirin family protein</fullName>
    </submittedName>
</protein>
<dbReference type="InterPro" id="IPR008778">
    <property type="entry name" value="Pirin_C_dom"/>
</dbReference>
<evidence type="ECO:0000259" key="5">
    <source>
        <dbReference type="Pfam" id="PF05726"/>
    </source>
</evidence>
<feature type="binding site" evidence="2">
    <location>
        <position position="59"/>
    </location>
    <ligand>
        <name>Fe cation</name>
        <dbReference type="ChEBI" id="CHEBI:24875"/>
    </ligand>
</feature>
<keyword evidence="2" id="KW-0479">Metal-binding</keyword>
<dbReference type="Pfam" id="PF02678">
    <property type="entry name" value="Pirin"/>
    <property type="match status" value="1"/>
</dbReference>